<reference evidence="11" key="1">
    <citation type="submission" date="2021-01" db="EMBL/GenBank/DDBJ databases">
        <authorList>
            <person name="Corre E."/>
            <person name="Pelletier E."/>
            <person name="Niang G."/>
            <person name="Scheremetjew M."/>
            <person name="Finn R."/>
            <person name="Kale V."/>
            <person name="Holt S."/>
            <person name="Cochrane G."/>
            <person name="Meng A."/>
            <person name="Brown T."/>
            <person name="Cohen L."/>
        </authorList>
    </citation>
    <scope>NUCLEOTIDE SEQUENCE</scope>
    <source>
        <strain evidence="11">CCMP219</strain>
    </source>
</reference>
<dbReference type="Gene3D" id="3.40.50.800">
    <property type="entry name" value="Anticodon-binding domain"/>
    <property type="match status" value="1"/>
</dbReference>
<name>A0A7R9YTQ2_9CHLO</name>
<dbReference type="GO" id="GO:0004821">
    <property type="term" value="F:histidine-tRNA ligase activity"/>
    <property type="evidence" value="ECO:0007669"/>
    <property type="project" value="TreeGrafter"/>
</dbReference>
<evidence type="ECO:0000256" key="9">
    <source>
        <dbReference type="SAM" id="MobiDB-lite"/>
    </source>
</evidence>
<feature type="compositionally biased region" description="Basic residues" evidence="9">
    <location>
        <begin position="787"/>
        <end position="806"/>
    </location>
</feature>
<dbReference type="Gene3D" id="3.30.930.10">
    <property type="entry name" value="Bira Bifunctional Protein, Domain 2"/>
    <property type="match status" value="1"/>
</dbReference>
<dbReference type="Pfam" id="PF13393">
    <property type="entry name" value="tRNA-synt_His"/>
    <property type="match status" value="1"/>
</dbReference>
<comment type="catalytic activity">
    <reaction evidence="7">
        <text>L-threonyl-[protein] + ATP = O-phospho-L-threonyl-[protein] + ADP + H(+)</text>
        <dbReference type="Rhea" id="RHEA:46608"/>
        <dbReference type="Rhea" id="RHEA-COMP:11060"/>
        <dbReference type="Rhea" id="RHEA-COMP:11605"/>
        <dbReference type="ChEBI" id="CHEBI:15378"/>
        <dbReference type="ChEBI" id="CHEBI:30013"/>
        <dbReference type="ChEBI" id="CHEBI:30616"/>
        <dbReference type="ChEBI" id="CHEBI:61977"/>
        <dbReference type="ChEBI" id="CHEBI:456216"/>
        <dbReference type="EC" id="2.7.11.1"/>
    </reaction>
</comment>
<feature type="compositionally biased region" description="Low complexity" evidence="9">
    <location>
        <begin position="1"/>
        <end position="20"/>
    </location>
</feature>
<dbReference type="InterPro" id="IPR000719">
    <property type="entry name" value="Prot_kinase_dom"/>
</dbReference>
<evidence type="ECO:0000256" key="6">
    <source>
        <dbReference type="ARBA" id="ARBA00022840"/>
    </source>
</evidence>
<accession>A0A7R9YTQ2</accession>
<evidence type="ECO:0000256" key="4">
    <source>
        <dbReference type="ARBA" id="ARBA00022741"/>
    </source>
</evidence>
<dbReference type="SUPFAM" id="SSF56112">
    <property type="entry name" value="Protein kinase-like (PK-like)"/>
    <property type="match status" value="1"/>
</dbReference>
<evidence type="ECO:0000256" key="5">
    <source>
        <dbReference type="ARBA" id="ARBA00022777"/>
    </source>
</evidence>
<feature type="compositionally biased region" description="Polar residues" evidence="9">
    <location>
        <begin position="24"/>
        <end position="37"/>
    </location>
</feature>
<feature type="compositionally biased region" description="Low complexity" evidence="9">
    <location>
        <begin position="38"/>
        <end position="51"/>
    </location>
</feature>
<dbReference type="GO" id="GO:0006427">
    <property type="term" value="P:histidyl-tRNA aminoacylation"/>
    <property type="evidence" value="ECO:0007669"/>
    <property type="project" value="TreeGrafter"/>
</dbReference>
<evidence type="ECO:0000256" key="8">
    <source>
        <dbReference type="ARBA" id="ARBA00048679"/>
    </source>
</evidence>
<proteinExistence type="predicted"/>
<dbReference type="InterPro" id="IPR036621">
    <property type="entry name" value="Anticodon-bd_dom_sf"/>
</dbReference>
<dbReference type="Pfam" id="PF12745">
    <property type="entry name" value="HGTP_anticodon2"/>
    <property type="match status" value="1"/>
</dbReference>
<keyword evidence="6" id="KW-0067">ATP-binding</keyword>
<gene>
    <name evidence="11" type="ORF">CEUR00632_LOCUS7409</name>
</gene>
<feature type="region of interest" description="Disordered" evidence="9">
    <location>
        <begin position="1"/>
        <end position="55"/>
    </location>
</feature>
<evidence type="ECO:0000256" key="7">
    <source>
        <dbReference type="ARBA" id="ARBA00047899"/>
    </source>
</evidence>
<dbReference type="PANTHER" id="PTHR11476">
    <property type="entry name" value="HISTIDYL-TRNA SYNTHETASE"/>
    <property type="match status" value="1"/>
</dbReference>
<dbReference type="GO" id="GO:0004674">
    <property type="term" value="F:protein serine/threonine kinase activity"/>
    <property type="evidence" value="ECO:0007669"/>
    <property type="project" value="UniProtKB-KW"/>
</dbReference>
<evidence type="ECO:0000256" key="1">
    <source>
        <dbReference type="ARBA" id="ARBA00012513"/>
    </source>
</evidence>
<dbReference type="EMBL" id="HBEC01015901">
    <property type="protein sequence ID" value="CAD8287370.1"/>
    <property type="molecule type" value="Transcribed_RNA"/>
</dbReference>
<dbReference type="AlphaFoldDB" id="A0A7R9YTQ2"/>
<dbReference type="SUPFAM" id="SSF55681">
    <property type="entry name" value="Class II aaRS and biotin synthetases"/>
    <property type="match status" value="1"/>
</dbReference>
<evidence type="ECO:0000256" key="2">
    <source>
        <dbReference type="ARBA" id="ARBA00022527"/>
    </source>
</evidence>
<dbReference type="InterPro" id="IPR024435">
    <property type="entry name" value="HisRS-related_dom"/>
</dbReference>
<keyword evidence="4" id="KW-0547">Nucleotide-binding</keyword>
<keyword evidence="5" id="KW-0418">Kinase</keyword>
<dbReference type="GO" id="GO:0005829">
    <property type="term" value="C:cytosol"/>
    <property type="evidence" value="ECO:0007669"/>
    <property type="project" value="TreeGrafter"/>
</dbReference>
<dbReference type="InterPro" id="IPR011009">
    <property type="entry name" value="Kinase-like_dom_sf"/>
</dbReference>
<keyword evidence="2" id="KW-0723">Serine/threonine-protein kinase</keyword>
<dbReference type="Pfam" id="PF00069">
    <property type="entry name" value="Pkinase"/>
    <property type="match status" value="1"/>
</dbReference>
<dbReference type="InterPro" id="IPR045864">
    <property type="entry name" value="aa-tRNA-synth_II/BPL/LPL"/>
</dbReference>
<feature type="domain" description="Protein kinase" evidence="10">
    <location>
        <begin position="1"/>
        <end position="151"/>
    </location>
</feature>
<evidence type="ECO:0000256" key="3">
    <source>
        <dbReference type="ARBA" id="ARBA00022679"/>
    </source>
</evidence>
<dbReference type="GO" id="GO:0005739">
    <property type="term" value="C:mitochondrion"/>
    <property type="evidence" value="ECO:0007669"/>
    <property type="project" value="TreeGrafter"/>
</dbReference>
<dbReference type="PROSITE" id="PS50011">
    <property type="entry name" value="PROTEIN_KINASE_DOM"/>
    <property type="match status" value="1"/>
</dbReference>
<feature type="region of interest" description="Disordered" evidence="9">
    <location>
        <begin position="763"/>
        <end position="816"/>
    </location>
</feature>
<dbReference type="InterPro" id="IPR041715">
    <property type="entry name" value="HisRS-like_core"/>
</dbReference>
<dbReference type="SUPFAM" id="SSF52954">
    <property type="entry name" value="Class II aaRS ABD-related"/>
    <property type="match status" value="1"/>
</dbReference>
<dbReference type="EC" id="2.7.11.1" evidence="1"/>
<dbReference type="GO" id="GO:0032543">
    <property type="term" value="P:mitochondrial translation"/>
    <property type="evidence" value="ECO:0007669"/>
    <property type="project" value="TreeGrafter"/>
</dbReference>
<comment type="catalytic activity">
    <reaction evidence="8">
        <text>L-seryl-[protein] + ATP = O-phospho-L-seryl-[protein] + ADP + H(+)</text>
        <dbReference type="Rhea" id="RHEA:17989"/>
        <dbReference type="Rhea" id="RHEA-COMP:9863"/>
        <dbReference type="Rhea" id="RHEA-COMP:11604"/>
        <dbReference type="ChEBI" id="CHEBI:15378"/>
        <dbReference type="ChEBI" id="CHEBI:29999"/>
        <dbReference type="ChEBI" id="CHEBI:30616"/>
        <dbReference type="ChEBI" id="CHEBI:83421"/>
        <dbReference type="ChEBI" id="CHEBI:456216"/>
        <dbReference type="EC" id="2.7.11.1"/>
    </reaction>
</comment>
<protein>
    <recommendedName>
        <fullName evidence="1">non-specific serine/threonine protein kinase</fullName>
        <ecNumber evidence="1">2.7.11.1</ecNumber>
    </recommendedName>
</protein>
<organism evidence="11">
    <name type="scientific">Chlamydomonas euryale</name>
    <dbReference type="NCBI Taxonomy" id="1486919"/>
    <lineage>
        <taxon>Eukaryota</taxon>
        <taxon>Viridiplantae</taxon>
        <taxon>Chlorophyta</taxon>
        <taxon>core chlorophytes</taxon>
        <taxon>Chlorophyceae</taxon>
        <taxon>CS clade</taxon>
        <taxon>Chlamydomonadales</taxon>
        <taxon>Chlamydomonadaceae</taxon>
        <taxon>Chlamydomonas</taxon>
    </lineage>
</organism>
<feature type="compositionally biased region" description="Basic and acidic residues" evidence="9">
    <location>
        <begin position="773"/>
        <end position="786"/>
    </location>
</feature>
<dbReference type="PANTHER" id="PTHR11476:SF10">
    <property type="entry name" value="NON-SPECIFIC SERINE_THREONINE PROTEIN KINASE"/>
    <property type="match status" value="1"/>
</dbReference>
<keyword evidence="3" id="KW-0808">Transferase</keyword>
<sequence>MPVAGSSADASGQAANASDARQSAGASHPQQQPQQRKPASAAAVSTAPPGSEATGVCGTSFYISPEISNGWASYDEKVDLFSLGVVVFEMWHPFSTGMERVVMLGALRESGKLPERWEQDHPKVAALIRQLMAPNPADRPSAREVLRSELLPPRVEDEQLEALLRSLPDDADMYDRVVDAIFAKGSMRQAAGSAAGLSSSAADLTSGMLDLRPDTVPVQQIPGGPVSTPTVDQDQVIKTVRGVFELHGAGRMVSCMLGFASDGMPPGMVRMLTPAGLLVAARYEMRQPFVLWLASQAVASLNPLGQYTDTGSWESMKRYDVAPVMRPGRGRGLPNSYLQADLDVIHPASLSRTSERLLAEAEVIMCGVQVLESLPELGGFEVRLGHRQLLELLLSALALPKEIATSVMALLGTAGKASARQLESTATVGAGDLGARAKLWPGIRAGLSGLGLSAEKVSQCRAAILELPGEALAAIDRLRSHMRASARTAAAQASASHALDELQTLTRHLMAWGAPPSCLVIDPLLVRPDAEYYGNCLFELRLTGGESSVLVGTGGRYDALVRKSWGPAAYGAGPPPGAAGLTLNLERIVARLAARRAATLDAGPSAGNGAYDVLVVCRGPAGMMELRMALVAGCWSTGVRATLLARESPTLTEQYEFAAASHIRWLVIVEEERVTTTNTAKVKSLDQKKEISVAVTDVPRYMREALLGQSRSGPGPVVTATRRDSNAVLEQAAQSSSFMSSLGDSRSGPVLAAISTLSPAQQVHVGTSQHLASARDQHNAVTNRDREHHHRRHHHHHHQHQHHRGDHRNDGPAGHP</sequence>
<dbReference type="GO" id="GO:0003723">
    <property type="term" value="F:RNA binding"/>
    <property type="evidence" value="ECO:0007669"/>
    <property type="project" value="TreeGrafter"/>
</dbReference>
<evidence type="ECO:0000259" key="10">
    <source>
        <dbReference type="PROSITE" id="PS50011"/>
    </source>
</evidence>
<dbReference type="GO" id="GO:0005524">
    <property type="term" value="F:ATP binding"/>
    <property type="evidence" value="ECO:0007669"/>
    <property type="project" value="UniProtKB-KW"/>
</dbReference>
<evidence type="ECO:0000313" key="11">
    <source>
        <dbReference type="EMBL" id="CAD8287370.1"/>
    </source>
</evidence>
<dbReference type="Gene3D" id="1.10.510.10">
    <property type="entry name" value="Transferase(Phosphotransferase) domain 1"/>
    <property type="match status" value="1"/>
</dbReference>